<dbReference type="PANTHER" id="PTHR24416">
    <property type="entry name" value="TYROSINE-PROTEIN KINASE RECEPTOR"/>
    <property type="match status" value="1"/>
</dbReference>
<reference evidence="2 3" key="1">
    <citation type="submission" date="2018-10" db="EMBL/GenBank/DDBJ databases">
        <authorList>
            <consortium name="Pathogen Informatics"/>
        </authorList>
    </citation>
    <scope>NUCLEOTIDE SEQUENCE [LARGE SCALE GENOMIC DNA]</scope>
</reference>
<dbReference type="STRING" id="53468.A0A3P6GR16"/>
<dbReference type="InterPro" id="IPR001245">
    <property type="entry name" value="Ser-Thr/Tyr_kinase_cat_dom"/>
</dbReference>
<organism evidence="2 3">
    <name type="scientific">Mesocestoides corti</name>
    <name type="common">Flatworm</name>
    <dbReference type="NCBI Taxonomy" id="53468"/>
    <lineage>
        <taxon>Eukaryota</taxon>
        <taxon>Metazoa</taxon>
        <taxon>Spiralia</taxon>
        <taxon>Lophotrochozoa</taxon>
        <taxon>Platyhelminthes</taxon>
        <taxon>Cestoda</taxon>
        <taxon>Eucestoda</taxon>
        <taxon>Cyclophyllidea</taxon>
        <taxon>Mesocestoididae</taxon>
        <taxon>Mesocestoides</taxon>
    </lineage>
</organism>
<dbReference type="PANTHER" id="PTHR24416:SF611">
    <property type="entry name" value="TYROSINE-PROTEIN KINASE TRANSMEMBRANE RECEPTOR ROR"/>
    <property type="match status" value="1"/>
</dbReference>
<dbReference type="EMBL" id="UXSR01000375">
    <property type="protein sequence ID" value="VDD76354.1"/>
    <property type="molecule type" value="Genomic_DNA"/>
</dbReference>
<dbReference type="InterPro" id="IPR011009">
    <property type="entry name" value="Kinase-like_dom_sf"/>
</dbReference>
<dbReference type="GO" id="GO:0004714">
    <property type="term" value="F:transmembrane receptor protein tyrosine kinase activity"/>
    <property type="evidence" value="ECO:0007669"/>
    <property type="project" value="TreeGrafter"/>
</dbReference>
<sequence>MEGLYNSSDLVQQREFRGFVKDIATGMRALEKWKIQHRNLAARNILLDANKRLKIGGFGRSRPQGSHFTSGDIAIKWAAMEVIEDGSKYTLSSDVWSYGVVLWEIYSVGYAPYKELGNSQVLEYLKAGHRLERPLDTPDDIYSMMMDCWKEELSDRPTFSVICDRLSGRTHVGKGTPPPVPQRPA</sequence>
<evidence type="ECO:0000313" key="3">
    <source>
        <dbReference type="Proteomes" id="UP000267029"/>
    </source>
</evidence>
<evidence type="ECO:0000259" key="1">
    <source>
        <dbReference type="PROSITE" id="PS50011"/>
    </source>
</evidence>
<dbReference type="Pfam" id="PF07714">
    <property type="entry name" value="PK_Tyr_Ser-Thr"/>
    <property type="match status" value="1"/>
</dbReference>
<dbReference type="InterPro" id="IPR000719">
    <property type="entry name" value="Prot_kinase_dom"/>
</dbReference>
<dbReference type="FunFam" id="1.10.510.10:FF:001927">
    <property type="entry name" value="Receptor protein-tyrosine kinase"/>
    <property type="match status" value="1"/>
</dbReference>
<evidence type="ECO:0000313" key="2">
    <source>
        <dbReference type="EMBL" id="VDD76354.1"/>
    </source>
</evidence>
<dbReference type="InterPro" id="IPR050122">
    <property type="entry name" value="RTK"/>
</dbReference>
<dbReference type="AlphaFoldDB" id="A0A3P6GR16"/>
<dbReference type="GO" id="GO:0005524">
    <property type="term" value="F:ATP binding"/>
    <property type="evidence" value="ECO:0007669"/>
    <property type="project" value="InterPro"/>
</dbReference>
<dbReference type="PRINTS" id="PR00109">
    <property type="entry name" value="TYRKINASE"/>
</dbReference>
<dbReference type="GO" id="GO:0043235">
    <property type="term" value="C:receptor complex"/>
    <property type="evidence" value="ECO:0007669"/>
    <property type="project" value="TreeGrafter"/>
</dbReference>
<feature type="domain" description="Protein kinase" evidence="1">
    <location>
        <begin position="1"/>
        <end position="172"/>
    </location>
</feature>
<dbReference type="GO" id="GO:0007169">
    <property type="term" value="P:cell surface receptor protein tyrosine kinase signaling pathway"/>
    <property type="evidence" value="ECO:0007669"/>
    <property type="project" value="TreeGrafter"/>
</dbReference>
<name>A0A3P6GR16_MESCO</name>
<dbReference type="GO" id="GO:0005886">
    <property type="term" value="C:plasma membrane"/>
    <property type="evidence" value="ECO:0007669"/>
    <property type="project" value="TreeGrafter"/>
</dbReference>
<dbReference type="Proteomes" id="UP000267029">
    <property type="component" value="Unassembled WGS sequence"/>
</dbReference>
<dbReference type="SUPFAM" id="SSF56112">
    <property type="entry name" value="Protein kinase-like (PK-like)"/>
    <property type="match status" value="1"/>
</dbReference>
<protein>
    <recommendedName>
        <fullName evidence="1">Protein kinase domain-containing protein</fullName>
    </recommendedName>
</protein>
<proteinExistence type="predicted"/>
<dbReference type="PROSITE" id="PS50011">
    <property type="entry name" value="PROTEIN_KINASE_DOM"/>
    <property type="match status" value="1"/>
</dbReference>
<dbReference type="Gene3D" id="1.10.510.10">
    <property type="entry name" value="Transferase(Phosphotransferase) domain 1"/>
    <property type="match status" value="1"/>
</dbReference>
<dbReference type="OrthoDB" id="28230at2759"/>
<gene>
    <name evidence="2" type="ORF">MCOS_LOCUS2357</name>
</gene>
<keyword evidence="3" id="KW-1185">Reference proteome</keyword>
<accession>A0A3P6GR16</accession>